<feature type="region of interest" description="Disordered" evidence="1">
    <location>
        <begin position="22"/>
        <end position="42"/>
    </location>
</feature>
<protein>
    <submittedName>
        <fullName evidence="2">Uncharacterized protein</fullName>
    </submittedName>
</protein>
<evidence type="ECO:0000313" key="3">
    <source>
        <dbReference type="Proteomes" id="UP000326857"/>
    </source>
</evidence>
<name>A0A5E7YED7_9SPHN</name>
<evidence type="ECO:0000313" key="2">
    <source>
        <dbReference type="EMBL" id="VVT02867.1"/>
    </source>
</evidence>
<organism evidence="2 3">
    <name type="scientific">Sphingomonas aurantiaca</name>
    <dbReference type="NCBI Taxonomy" id="185949"/>
    <lineage>
        <taxon>Bacteria</taxon>
        <taxon>Pseudomonadati</taxon>
        <taxon>Pseudomonadota</taxon>
        <taxon>Alphaproteobacteria</taxon>
        <taxon>Sphingomonadales</taxon>
        <taxon>Sphingomonadaceae</taxon>
        <taxon>Sphingomonas</taxon>
    </lineage>
</organism>
<accession>A0A5E7YED7</accession>
<gene>
    <name evidence="2" type="ORF">SPHINGO391_350440</name>
</gene>
<dbReference type="Proteomes" id="UP000326857">
    <property type="component" value="Unassembled WGS sequence"/>
</dbReference>
<reference evidence="2 3" key="1">
    <citation type="submission" date="2019-09" db="EMBL/GenBank/DDBJ databases">
        <authorList>
            <person name="Dittami M. S."/>
        </authorList>
    </citation>
    <scope>NUCLEOTIDE SEQUENCE [LARGE SCALE GENOMIC DNA]</scope>
    <source>
        <strain evidence="2">SPHINGO391</strain>
    </source>
</reference>
<dbReference type="EMBL" id="CABVLI010000029">
    <property type="protein sequence ID" value="VVT02867.1"/>
    <property type="molecule type" value="Genomic_DNA"/>
</dbReference>
<feature type="compositionally biased region" description="Polar residues" evidence="1">
    <location>
        <begin position="23"/>
        <end position="37"/>
    </location>
</feature>
<sequence>MNPRRKYWLALPLPECCAATMPGTASSSSATRNNGRTSRSDPLIVPSLADCAVPILSSPRPKTTMSLGLASSADGVAGLLCATAGGAAIWSRTQGATVASARRIDGFKKHTLQDGSGPLTPSFGRQWIRSLWTRAF</sequence>
<dbReference type="AlphaFoldDB" id="A0A5E7YED7"/>
<proteinExistence type="predicted"/>
<evidence type="ECO:0000256" key="1">
    <source>
        <dbReference type="SAM" id="MobiDB-lite"/>
    </source>
</evidence>